<dbReference type="PANTHER" id="PTHR31047">
    <property type="entry name" value="MEIOTICALLY UP-REGULATED GENE 157 PROTEIN"/>
    <property type="match status" value="1"/>
</dbReference>
<dbReference type="Pfam" id="PF06824">
    <property type="entry name" value="Glyco_hydro_125"/>
    <property type="match status" value="1"/>
</dbReference>
<proteinExistence type="predicted"/>
<name>A0A401ZTJ0_9CHLR</name>
<keyword evidence="2" id="KW-1185">Reference proteome</keyword>
<reference evidence="2" key="1">
    <citation type="submission" date="2018-12" db="EMBL/GenBank/DDBJ databases">
        <title>Tengunoibacter tsumagoiensis gen. nov., sp. nov., Dictyobacter kobayashii sp. nov., D. alpinus sp. nov., and D. joshuensis sp. nov. and description of Dictyobacteraceae fam. nov. within the order Ktedonobacterales isolated from Tengu-no-mugimeshi.</title>
        <authorList>
            <person name="Wang C.M."/>
            <person name="Zheng Y."/>
            <person name="Sakai Y."/>
            <person name="Toyoda A."/>
            <person name="Minakuchi Y."/>
            <person name="Abe K."/>
            <person name="Yokota A."/>
            <person name="Yabe S."/>
        </authorList>
    </citation>
    <scope>NUCLEOTIDE SEQUENCE [LARGE SCALE GENOMIC DNA]</scope>
    <source>
        <strain evidence="2">Uno3</strain>
    </source>
</reference>
<evidence type="ECO:0000313" key="1">
    <source>
        <dbReference type="EMBL" id="GCE10195.1"/>
    </source>
</evidence>
<dbReference type="SMART" id="SM01149">
    <property type="entry name" value="DUF1237"/>
    <property type="match status" value="1"/>
</dbReference>
<comment type="caution">
    <text evidence="1">The sequence shown here is derived from an EMBL/GenBank/DDBJ whole genome shotgun (WGS) entry which is preliminary data.</text>
</comment>
<dbReference type="SUPFAM" id="SSF48208">
    <property type="entry name" value="Six-hairpin glycosidases"/>
    <property type="match status" value="1"/>
</dbReference>
<protein>
    <submittedName>
        <fullName evidence="1">Glycosyl hydrolase</fullName>
    </submittedName>
</protein>
<dbReference type="EMBL" id="BIFR01000001">
    <property type="protein sequence ID" value="GCE10195.1"/>
    <property type="molecule type" value="Genomic_DNA"/>
</dbReference>
<dbReference type="InterPro" id="IPR008313">
    <property type="entry name" value="GH125"/>
</dbReference>
<accession>A0A401ZTJ0</accession>
<gene>
    <name evidence="1" type="ORF">KTT_00540</name>
</gene>
<dbReference type="InterPro" id="IPR012341">
    <property type="entry name" value="6hp_glycosidase-like_sf"/>
</dbReference>
<sequence length="430" mass="49216">MTQYELVYRQIAAIKERFVQRPQLGTLFAQCYPNTLETTTELLDDGTTFVFTGDIPAMWLRDSSAQVHPYLPLAAEDGDLQRLFRGLIARQAQYLQIDGYANAFNREASGRGHVQDIPKQGPWVWERKFELDSLCYPINLCYKYWHVTKDATIFTHELHEMFRTIVKIMRTEQHHDSASEYHFERPNPWAASDTLPFDGHGTRTNFTGLIWSGFRPSDDACRFGYLIPANMFAVVVLGYLGTLARVGFQDETLALEAELLRKEVEFGIETYGTVLHPRLGRIYAYETDGYGNYNLMDDANVPNLLSIPYLGYRPVDDPLYQRTRAFVLSPENPYYFVGKAAKGLGSPHTPHGYIWPIGLSMQGLTSQNPEEIAQVFECLANTTAGTNYMHEGFHVDDPTQFTRPWFAWANSIFSEFFLYWAAQTPVGSRR</sequence>
<dbReference type="InterPro" id="IPR008928">
    <property type="entry name" value="6-hairpin_glycosidase_sf"/>
</dbReference>
<keyword evidence="1" id="KW-0378">Hydrolase</keyword>
<dbReference type="Gene3D" id="1.50.10.10">
    <property type="match status" value="1"/>
</dbReference>
<organism evidence="1 2">
    <name type="scientific">Tengunoibacter tsumagoiensis</name>
    <dbReference type="NCBI Taxonomy" id="2014871"/>
    <lineage>
        <taxon>Bacteria</taxon>
        <taxon>Bacillati</taxon>
        <taxon>Chloroflexota</taxon>
        <taxon>Ktedonobacteria</taxon>
        <taxon>Ktedonobacterales</taxon>
        <taxon>Dictyobacteraceae</taxon>
        <taxon>Tengunoibacter</taxon>
    </lineage>
</organism>
<dbReference type="Proteomes" id="UP000287352">
    <property type="component" value="Unassembled WGS sequence"/>
</dbReference>
<dbReference type="PIRSF" id="PIRSF028846">
    <property type="entry name" value="UCP028846"/>
    <property type="match status" value="1"/>
</dbReference>
<dbReference type="PANTHER" id="PTHR31047:SF0">
    <property type="entry name" value="MEIOTICALLY UP-REGULATED GENE 157 PROTEIN"/>
    <property type="match status" value="1"/>
</dbReference>
<dbReference type="GO" id="GO:0016787">
    <property type="term" value="F:hydrolase activity"/>
    <property type="evidence" value="ECO:0007669"/>
    <property type="project" value="UniProtKB-KW"/>
</dbReference>
<dbReference type="GO" id="GO:0005975">
    <property type="term" value="P:carbohydrate metabolic process"/>
    <property type="evidence" value="ECO:0007669"/>
    <property type="project" value="InterPro"/>
</dbReference>
<dbReference type="AlphaFoldDB" id="A0A401ZTJ0"/>
<dbReference type="RefSeq" id="WP_126577812.1">
    <property type="nucleotide sequence ID" value="NZ_BIFR01000001.1"/>
</dbReference>
<dbReference type="OrthoDB" id="181472at2"/>
<evidence type="ECO:0000313" key="2">
    <source>
        <dbReference type="Proteomes" id="UP000287352"/>
    </source>
</evidence>